<dbReference type="InterPro" id="IPR053749">
    <property type="entry name" value="TA_system-associated_sf"/>
</dbReference>
<evidence type="ECO:0008006" key="4">
    <source>
        <dbReference type="Google" id="ProtNLM"/>
    </source>
</evidence>
<reference evidence="2 3" key="1">
    <citation type="submission" date="2019-10" db="EMBL/GenBank/DDBJ databases">
        <title>Description of Paenibacillus terricola sp. nov.</title>
        <authorList>
            <person name="Carlier A."/>
            <person name="Qi S."/>
        </authorList>
    </citation>
    <scope>NUCLEOTIDE SEQUENCE [LARGE SCALE GENOMIC DNA]</scope>
    <source>
        <strain evidence="2 3">LMG 31459</strain>
    </source>
</reference>
<evidence type="ECO:0000313" key="3">
    <source>
        <dbReference type="Proteomes" id="UP000596857"/>
    </source>
</evidence>
<evidence type="ECO:0000256" key="1">
    <source>
        <dbReference type="SAM" id="SignalP"/>
    </source>
</evidence>
<dbReference type="Gene3D" id="3.10.450.420">
    <property type="match status" value="1"/>
</dbReference>
<dbReference type="RefSeq" id="WP_171717115.1">
    <property type="nucleotide sequence ID" value="NZ_WHOB01000023.1"/>
</dbReference>
<gene>
    <name evidence="2" type="ORF">GC101_09965</name>
</gene>
<keyword evidence="3" id="KW-1185">Reference proteome</keyword>
<protein>
    <recommendedName>
        <fullName evidence="4">Copper amine oxidase-like N-terminal domain-containing protein</fullName>
    </recommendedName>
</protein>
<dbReference type="Proteomes" id="UP000596857">
    <property type="component" value="Unassembled WGS sequence"/>
</dbReference>
<comment type="caution">
    <text evidence="2">The sequence shown here is derived from an EMBL/GenBank/DDBJ whole genome shotgun (WGS) entry which is preliminary data.</text>
</comment>
<feature type="chain" id="PRO_5046915357" description="Copper amine oxidase-like N-terminal domain-containing protein" evidence="1">
    <location>
        <begin position="26"/>
        <end position="200"/>
    </location>
</feature>
<keyword evidence="1" id="KW-0732">Signal</keyword>
<accession>A0ABX1YHL9</accession>
<name>A0ABX1YHL9_9BACL</name>
<dbReference type="Pfam" id="PF16800">
    <property type="entry name" value="Endopep_inhib"/>
    <property type="match status" value="1"/>
</dbReference>
<proteinExistence type="predicted"/>
<evidence type="ECO:0000313" key="2">
    <source>
        <dbReference type="EMBL" id="NOU79204.1"/>
    </source>
</evidence>
<organism evidence="2 3">
    <name type="scientific">Paenibacillus phytohabitans</name>
    <dbReference type="NCBI Taxonomy" id="2654978"/>
    <lineage>
        <taxon>Bacteria</taxon>
        <taxon>Bacillati</taxon>
        <taxon>Bacillota</taxon>
        <taxon>Bacilli</taxon>
        <taxon>Bacillales</taxon>
        <taxon>Paenibacillaceae</taxon>
        <taxon>Paenibacillus</taxon>
    </lineage>
</organism>
<sequence>MNKKMLIGSLALSLGLVSAGSGALAASPAVGIEGVRTVAVSAPGKEGPATINNLTEKSIIPLMVHAKAIYAYASRGGSEFNPELFNYNTVEYRYLSSDLGSKQQLMNYIKRAYTHNAAAFYLQTQFLEYNGRMAQPNVDLGNTLDYSRATARMVSKTAQTAVFELSVPPVGTTGVNENVVVKLKKVSGYWRIDVSPATVF</sequence>
<dbReference type="InterPro" id="IPR031841">
    <property type="entry name" value="Endopep_inhib"/>
</dbReference>
<dbReference type="EMBL" id="WHOB01000023">
    <property type="protein sequence ID" value="NOU79204.1"/>
    <property type="molecule type" value="Genomic_DNA"/>
</dbReference>
<feature type="signal peptide" evidence="1">
    <location>
        <begin position="1"/>
        <end position="25"/>
    </location>
</feature>